<reference evidence="10" key="1">
    <citation type="journal article" date="2016" name="Genome Announc.">
        <title>Draft Genome Sequences of Two Novel Amoeba-Resistant Intranuclear Bacteria, 'Candidatus Berkiella cookevillensis' and 'Candidatus Berkiella aquae'.</title>
        <authorList>
            <person name="Mehari Y.T."/>
            <person name="Arivett B.A."/>
            <person name="Farone A.L."/>
            <person name="Gunderson J.H."/>
            <person name="Farone M.B."/>
        </authorList>
    </citation>
    <scope>NUCLEOTIDE SEQUENCE</scope>
    <source>
        <strain evidence="10">HT99</strain>
    </source>
</reference>
<evidence type="ECO:0000256" key="5">
    <source>
        <dbReference type="ARBA" id="ARBA00022842"/>
    </source>
</evidence>
<accession>A0AAE3L988</accession>
<dbReference type="NCBIfam" id="TIGR02317">
    <property type="entry name" value="prpB"/>
    <property type="match status" value="1"/>
</dbReference>
<evidence type="ECO:0000256" key="6">
    <source>
        <dbReference type="ARBA" id="ARBA00023239"/>
    </source>
</evidence>
<dbReference type="InterPro" id="IPR018523">
    <property type="entry name" value="Isocitrate_lyase_ph_CS"/>
</dbReference>
<comment type="similarity">
    <text evidence="3 9">Belongs to the isocitrate lyase/PEP mutase superfamily. Methylisocitrate lyase family.</text>
</comment>
<comment type="caution">
    <text evidence="10">The sequence shown here is derived from an EMBL/GenBank/DDBJ whole genome shotgun (WGS) entry which is preliminary data.</text>
</comment>
<dbReference type="AlphaFoldDB" id="A0AAE3L988"/>
<dbReference type="Gene3D" id="3.20.20.60">
    <property type="entry name" value="Phosphoenolpyruvate-binding domains"/>
    <property type="match status" value="1"/>
</dbReference>
<dbReference type="EMBL" id="LKAJ02000001">
    <property type="protein sequence ID" value="MCS5711690.1"/>
    <property type="molecule type" value="Genomic_DNA"/>
</dbReference>
<evidence type="ECO:0000313" key="11">
    <source>
        <dbReference type="Proteomes" id="UP000051497"/>
    </source>
</evidence>
<evidence type="ECO:0000256" key="4">
    <source>
        <dbReference type="ARBA" id="ARBA00022723"/>
    </source>
</evidence>
<dbReference type="PANTHER" id="PTHR42905:SF5">
    <property type="entry name" value="CARBOXYVINYL-CARBOXYPHOSPHONATE PHOSPHORYLMUTASE, CHLOROPLASTIC"/>
    <property type="match status" value="1"/>
</dbReference>
<evidence type="ECO:0000256" key="3">
    <source>
        <dbReference type="ARBA" id="ARBA00009282"/>
    </source>
</evidence>
<keyword evidence="4" id="KW-0479">Metal-binding</keyword>
<dbReference type="InterPro" id="IPR039556">
    <property type="entry name" value="ICL/PEPM"/>
</dbReference>
<dbReference type="GO" id="GO:0046421">
    <property type="term" value="F:methylisocitrate lyase activity"/>
    <property type="evidence" value="ECO:0007669"/>
    <property type="project" value="UniProtKB-EC"/>
</dbReference>
<evidence type="ECO:0000256" key="8">
    <source>
        <dbReference type="ARBA" id="ARBA00057039"/>
    </source>
</evidence>
<evidence type="ECO:0000256" key="9">
    <source>
        <dbReference type="RuleBase" id="RU361121"/>
    </source>
</evidence>
<name>A0AAE3L988_9GAMM</name>
<evidence type="ECO:0000256" key="1">
    <source>
        <dbReference type="ARBA" id="ARBA00001050"/>
    </source>
</evidence>
<comment type="subunit">
    <text evidence="7">Homotetramer; dimer of dimers.</text>
</comment>
<dbReference type="PANTHER" id="PTHR42905">
    <property type="entry name" value="PHOSPHOENOLPYRUVATE CARBOXYLASE"/>
    <property type="match status" value="1"/>
</dbReference>
<dbReference type="PROSITE" id="PS00161">
    <property type="entry name" value="ISOCITRATE_LYASE"/>
    <property type="match status" value="1"/>
</dbReference>
<dbReference type="Pfam" id="PF13714">
    <property type="entry name" value="PEP_mutase"/>
    <property type="match status" value="1"/>
</dbReference>
<keyword evidence="11" id="KW-1185">Reference proteome</keyword>
<sequence>MVKKEILVLTEPGQLLRQAIQTEKPLQIVGTIHAYAARLAEASGHKALYLSGAGVANSRLALPDLAMTSLDDVVTEVTKITQASTLPLLVDADTGWGSPLNIRRTFSMLSKAGAAGAHIEDQTEAKRCGHRSGKKLVSTESMVGKIKAALDGRNSDSFMVMARTDAFAVEGLQGALERARTYEAAGADAIFVEALDSLDHYLQFTRALTIPVLANITEFGKTPLFSRESLAKVGVSMILYPLSAFRAMNQAALKVYEAILQQGTQQSVIPLMQTRDELYQYLQYENYEKELDEYNQLMEREDANN</sequence>
<comment type="pathway">
    <text evidence="9">Organic acid metabolism; propanoate degradation.</text>
</comment>
<keyword evidence="6 9" id="KW-0456">Lyase</keyword>
<dbReference type="GO" id="GO:0019629">
    <property type="term" value="P:propionate catabolic process, 2-methylcitrate cycle"/>
    <property type="evidence" value="ECO:0007669"/>
    <property type="project" value="InterPro"/>
</dbReference>
<gene>
    <name evidence="10" type="primary">prpB</name>
    <name evidence="10" type="ORF">HT99x_009605</name>
</gene>
<dbReference type="EC" id="4.1.3.30" evidence="9"/>
<reference evidence="10" key="2">
    <citation type="submission" date="2021-06" db="EMBL/GenBank/DDBJ databases">
        <title>Genomic Description and Analysis of Intracellular Bacteria, Candidatus Berkiella cookevillensis and Candidatus Berkiella aquae.</title>
        <authorList>
            <person name="Kidane D.T."/>
            <person name="Mehari Y.T."/>
            <person name="Rice F.C."/>
            <person name="Arivett B.A."/>
            <person name="Farone A.L."/>
            <person name="Berk S.G."/>
            <person name="Farone M.B."/>
        </authorList>
    </citation>
    <scope>NUCLEOTIDE SEQUENCE</scope>
    <source>
        <strain evidence="10">HT99</strain>
    </source>
</reference>
<dbReference type="InterPro" id="IPR012695">
    <property type="entry name" value="PrpB"/>
</dbReference>
<keyword evidence="5" id="KW-0460">Magnesium</keyword>
<proteinExistence type="inferred from homology"/>
<dbReference type="CDD" id="cd00377">
    <property type="entry name" value="ICL_PEPM"/>
    <property type="match status" value="1"/>
</dbReference>
<dbReference type="FunFam" id="3.20.20.60:FF:000009">
    <property type="entry name" value="2-methylisocitrate lyase"/>
    <property type="match status" value="1"/>
</dbReference>
<dbReference type="SUPFAM" id="SSF51621">
    <property type="entry name" value="Phosphoenolpyruvate/pyruvate domain"/>
    <property type="match status" value="1"/>
</dbReference>
<dbReference type="NCBIfam" id="NF008455">
    <property type="entry name" value="PRK11320.1"/>
    <property type="match status" value="1"/>
</dbReference>
<comment type="function">
    <text evidence="8">Involved in the catabolism of short chain fatty acids (SCFA) via the 2-methylcitrate cycle I (propionate degradation route). Catalyzes the thermodynamically favored C-C bond cleavage of (2R,3S)-2-methylisocitrate to yield pyruvate and succinate via an alpha-carboxy-carbanion intermediate.</text>
</comment>
<organism evidence="10 11">
    <name type="scientific">Candidatus Berkiella aquae</name>
    <dbReference type="NCBI Taxonomy" id="295108"/>
    <lineage>
        <taxon>Bacteria</taxon>
        <taxon>Pseudomonadati</taxon>
        <taxon>Pseudomonadota</taxon>
        <taxon>Gammaproteobacteria</taxon>
        <taxon>Candidatus Berkiellales</taxon>
        <taxon>Candidatus Berkiellaceae</taxon>
        <taxon>Candidatus Berkiella</taxon>
    </lineage>
</organism>
<evidence type="ECO:0000256" key="2">
    <source>
        <dbReference type="ARBA" id="ARBA00001946"/>
    </source>
</evidence>
<comment type="catalytic activity">
    <reaction evidence="1 9">
        <text>(2S,3R)-3-hydroxybutane-1,2,3-tricarboxylate = pyruvate + succinate</text>
        <dbReference type="Rhea" id="RHEA:16809"/>
        <dbReference type="ChEBI" id="CHEBI:15361"/>
        <dbReference type="ChEBI" id="CHEBI:30031"/>
        <dbReference type="ChEBI" id="CHEBI:57429"/>
        <dbReference type="EC" id="4.1.3.30"/>
    </reaction>
</comment>
<protein>
    <recommendedName>
        <fullName evidence="9">Methylisocitrate lyase</fullName>
        <ecNumber evidence="9">4.1.3.30</ecNumber>
    </recommendedName>
</protein>
<evidence type="ECO:0000256" key="7">
    <source>
        <dbReference type="ARBA" id="ARBA00044762"/>
    </source>
</evidence>
<dbReference type="InterPro" id="IPR040442">
    <property type="entry name" value="Pyrv_kinase-like_dom_sf"/>
</dbReference>
<dbReference type="Proteomes" id="UP000051497">
    <property type="component" value="Unassembled WGS sequence"/>
</dbReference>
<evidence type="ECO:0000313" key="10">
    <source>
        <dbReference type="EMBL" id="MCS5711690.1"/>
    </source>
</evidence>
<dbReference type="GO" id="GO:0046872">
    <property type="term" value="F:metal ion binding"/>
    <property type="evidence" value="ECO:0007669"/>
    <property type="project" value="UniProtKB-KW"/>
</dbReference>
<comment type="function">
    <text evidence="9">Catalyzes the thermodynamically favored C-C bond cleavage of (2R,3S)-2-methylisocitrate to yield pyruvate and succinate.</text>
</comment>
<dbReference type="InterPro" id="IPR015813">
    <property type="entry name" value="Pyrv/PenolPyrv_kinase-like_dom"/>
</dbReference>
<comment type="cofactor">
    <cofactor evidence="2">
        <name>Mg(2+)</name>
        <dbReference type="ChEBI" id="CHEBI:18420"/>
    </cofactor>
</comment>